<dbReference type="AlphaFoldDB" id="A0A0Q9WRV5"/>
<dbReference type="OrthoDB" id="7851226at2759"/>
<dbReference type="EMBL" id="CH963920">
    <property type="protein sequence ID" value="KRF98697.1"/>
    <property type="molecule type" value="Genomic_DNA"/>
</dbReference>
<keyword evidence="2" id="KW-1185">Reference proteome</keyword>
<proteinExistence type="predicted"/>
<evidence type="ECO:0000313" key="1">
    <source>
        <dbReference type="EMBL" id="KRF98697.1"/>
    </source>
</evidence>
<gene>
    <name evidence="1" type="primary">Dwil\GK28017</name>
    <name evidence="1" type="ORF">Dwil_GK28017</name>
</gene>
<dbReference type="Proteomes" id="UP000007798">
    <property type="component" value="Unassembled WGS sequence"/>
</dbReference>
<sequence length="152" mass="18071">MNIVFFEMIFISYFLYQLHALSWQRSLLIFLESYREHVSQRGAPTVKKARKLASCFDIYKEIGQLHGKVSKTWLKSSAVLFTYMYTSAHMSAYTAYCLYNRPELGVKLRFFFLIEIDILDQFFLIEVKHMYREEVIMQRFARFISGKASSKL</sequence>
<protein>
    <submittedName>
        <fullName evidence="1">Uncharacterized protein</fullName>
    </submittedName>
</protein>
<dbReference type="InParanoid" id="A0A0Q9WRV5"/>
<reference evidence="1 2" key="1">
    <citation type="journal article" date="2007" name="Nature">
        <title>Evolution of genes and genomes on the Drosophila phylogeny.</title>
        <authorList>
            <consortium name="Drosophila 12 Genomes Consortium"/>
            <person name="Clark A.G."/>
            <person name="Eisen M.B."/>
            <person name="Smith D.R."/>
            <person name="Bergman C.M."/>
            <person name="Oliver B."/>
            <person name="Markow T.A."/>
            <person name="Kaufman T.C."/>
            <person name="Kellis M."/>
            <person name="Gelbart W."/>
            <person name="Iyer V.N."/>
            <person name="Pollard D.A."/>
            <person name="Sackton T.B."/>
            <person name="Larracuente A.M."/>
            <person name="Singh N.D."/>
            <person name="Abad J.P."/>
            <person name="Abt D.N."/>
            <person name="Adryan B."/>
            <person name="Aguade M."/>
            <person name="Akashi H."/>
            <person name="Anderson W.W."/>
            <person name="Aquadro C.F."/>
            <person name="Ardell D.H."/>
            <person name="Arguello R."/>
            <person name="Artieri C.G."/>
            <person name="Barbash D.A."/>
            <person name="Barker D."/>
            <person name="Barsanti P."/>
            <person name="Batterham P."/>
            <person name="Batzoglou S."/>
            <person name="Begun D."/>
            <person name="Bhutkar A."/>
            <person name="Blanco E."/>
            <person name="Bosak S.A."/>
            <person name="Bradley R.K."/>
            <person name="Brand A.D."/>
            <person name="Brent M.R."/>
            <person name="Brooks A.N."/>
            <person name="Brown R.H."/>
            <person name="Butlin R.K."/>
            <person name="Caggese C."/>
            <person name="Calvi B.R."/>
            <person name="Bernardo de Carvalho A."/>
            <person name="Caspi A."/>
            <person name="Castrezana S."/>
            <person name="Celniker S.E."/>
            <person name="Chang J.L."/>
            <person name="Chapple C."/>
            <person name="Chatterji S."/>
            <person name="Chinwalla A."/>
            <person name="Civetta A."/>
            <person name="Clifton S.W."/>
            <person name="Comeron J.M."/>
            <person name="Costello J.C."/>
            <person name="Coyne J.A."/>
            <person name="Daub J."/>
            <person name="David R.G."/>
            <person name="Delcher A.L."/>
            <person name="Delehaunty K."/>
            <person name="Do C.B."/>
            <person name="Ebling H."/>
            <person name="Edwards K."/>
            <person name="Eickbush T."/>
            <person name="Evans J.D."/>
            <person name="Filipski A."/>
            <person name="Findeiss S."/>
            <person name="Freyhult E."/>
            <person name="Fulton L."/>
            <person name="Fulton R."/>
            <person name="Garcia A.C."/>
            <person name="Gardiner A."/>
            <person name="Garfield D.A."/>
            <person name="Garvin B.E."/>
            <person name="Gibson G."/>
            <person name="Gilbert D."/>
            <person name="Gnerre S."/>
            <person name="Godfrey J."/>
            <person name="Good R."/>
            <person name="Gotea V."/>
            <person name="Gravely B."/>
            <person name="Greenberg A.J."/>
            <person name="Griffiths-Jones S."/>
            <person name="Gross S."/>
            <person name="Guigo R."/>
            <person name="Gustafson E.A."/>
            <person name="Haerty W."/>
            <person name="Hahn M.W."/>
            <person name="Halligan D.L."/>
            <person name="Halpern A.L."/>
            <person name="Halter G.M."/>
            <person name="Han M.V."/>
            <person name="Heger A."/>
            <person name="Hillier L."/>
            <person name="Hinrichs A.S."/>
            <person name="Holmes I."/>
            <person name="Hoskins R.A."/>
            <person name="Hubisz M.J."/>
            <person name="Hultmark D."/>
            <person name="Huntley M.A."/>
            <person name="Jaffe D.B."/>
            <person name="Jagadeeshan S."/>
            <person name="Jeck W.R."/>
            <person name="Johnson J."/>
            <person name="Jones C.D."/>
            <person name="Jordan W.C."/>
            <person name="Karpen G.H."/>
            <person name="Kataoka E."/>
            <person name="Keightley P.D."/>
            <person name="Kheradpour P."/>
            <person name="Kirkness E.F."/>
            <person name="Koerich L.B."/>
            <person name="Kristiansen K."/>
            <person name="Kudrna D."/>
            <person name="Kulathinal R.J."/>
            <person name="Kumar S."/>
            <person name="Kwok R."/>
            <person name="Lander E."/>
            <person name="Langley C.H."/>
            <person name="Lapoint R."/>
            <person name="Lazzaro B.P."/>
            <person name="Lee S.J."/>
            <person name="Levesque L."/>
            <person name="Li R."/>
            <person name="Lin C.F."/>
            <person name="Lin M.F."/>
            <person name="Lindblad-Toh K."/>
            <person name="Llopart A."/>
            <person name="Long M."/>
            <person name="Low L."/>
            <person name="Lozovsky E."/>
            <person name="Lu J."/>
            <person name="Luo M."/>
            <person name="Machado C.A."/>
            <person name="Makalowski W."/>
            <person name="Marzo M."/>
            <person name="Matsuda M."/>
            <person name="Matzkin L."/>
            <person name="McAllister B."/>
            <person name="McBride C.S."/>
            <person name="McKernan B."/>
            <person name="McKernan K."/>
            <person name="Mendez-Lago M."/>
            <person name="Minx P."/>
            <person name="Mollenhauer M.U."/>
            <person name="Montooth K."/>
            <person name="Mount S.M."/>
            <person name="Mu X."/>
            <person name="Myers E."/>
            <person name="Negre B."/>
            <person name="Newfeld S."/>
            <person name="Nielsen R."/>
            <person name="Noor M.A."/>
            <person name="O'Grady P."/>
            <person name="Pachter L."/>
            <person name="Papaceit M."/>
            <person name="Parisi M.J."/>
            <person name="Parisi M."/>
            <person name="Parts L."/>
            <person name="Pedersen J.S."/>
            <person name="Pesole G."/>
            <person name="Phillippy A.M."/>
            <person name="Ponting C.P."/>
            <person name="Pop M."/>
            <person name="Porcelli D."/>
            <person name="Powell J.R."/>
            <person name="Prohaska S."/>
            <person name="Pruitt K."/>
            <person name="Puig M."/>
            <person name="Quesneville H."/>
            <person name="Ram K.R."/>
            <person name="Rand D."/>
            <person name="Rasmussen M.D."/>
            <person name="Reed L.K."/>
            <person name="Reenan R."/>
            <person name="Reily A."/>
            <person name="Remington K.A."/>
            <person name="Rieger T.T."/>
            <person name="Ritchie M.G."/>
            <person name="Robin C."/>
            <person name="Rogers Y.H."/>
            <person name="Rohde C."/>
            <person name="Rozas J."/>
            <person name="Rubenfield M.J."/>
            <person name="Ruiz A."/>
            <person name="Russo S."/>
            <person name="Salzberg S.L."/>
            <person name="Sanchez-Gracia A."/>
            <person name="Saranga D.J."/>
            <person name="Sato H."/>
            <person name="Schaeffer S.W."/>
            <person name="Schatz M.C."/>
            <person name="Schlenke T."/>
            <person name="Schwartz R."/>
            <person name="Segarra C."/>
            <person name="Singh R.S."/>
            <person name="Sirot L."/>
            <person name="Sirota M."/>
            <person name="Sisneros N.B."/>
            <person name="Smith C.D."/>
            <person name="Smith T.F."/>
            <person name="Spieth J."/>
            <person name="Stage D.E."/>
            <person name="Stark A."/>
            <person name="Stephan W."/>
            <person name="Strausberg R.L."/>
            <person name="Strempel S."/>
            <person name="Sturgill D."/>
            <person name="Sutton G."/>
            <person name="Sutton G.G."/>
            <person name="Tao W."/>
            <person name="Teichmann S."/>
            <person name="Tobari Y.N."/>
            <person name="Tomimura Y."/>
            <person name="Tsolas J.M."/>
            <person name="Valente V.L."/>
            <person name="Venter E."/>
            <person name="Venter J.C."/>
            <person name="Vicario S."/>
            <person name="Vieira F.G."/>
            <person name="Vilella A.J."/>
            <person name="Villasante A."/>
            <person name="Walenz B."/>
            <person name="Wang J."/>
            <person name="Wasserman M."/>
            <person name="Watts T."/>
            <person name="Wilson D."/>
            <person name="Wilson R.K."/>
            <person name="Wing R.A."/>
            <person name="Wolfner M.F."/>
            <person name="Wong A."/>
            <person name="Wong G.K."/>
            <person name="Wu C.I."/>
            <person name="Wu G."/>
            <person name="Yamamoto D."/>
            <person name="Yang H.P."/>
            <person name="Yang S.P."/>
            <person name="Yorke J.A."/>
            <person name="Yoshida K."/>
            <person name="Zdobnov E."/>
            <person name="Zhang P."/>
            <person name="Zhang Y."/>
            <person name="Zimin A.V."/>
            <person name="Baldwin J."/>
            <person name="Abdouelleil A."/>
            <person name="Abdulkadir J."/>
            <person name="Abebe A."/>
            <person name="Abera B."/>
            <person name="Abreu J."/>
            <person name="Acer S.C."/>
            <person name="Aftuck L."/>
            <person name="Alexander A."/>
            <person name="An P."/>
            <person name="Anderson E."/>
            <person name="Anderson S."/>
            <person name="Arachi H."/>
            <person name="Azer M."/>
            <person name="Bachantsang P."/>
            <person name="Barry A."/>
            <person name="Bayul T."/>
            <person name="Berlin A."/>
            <person name="Bessette D."/>
            <person name="Bloom T."/>
            <person name="Blye J."/>
            <person name="Boguslavskiy L."/>
            <person name="Bonnet C."/>
            <person name="Boukhgalter B."/>
            <person name="Bourzgui I."/>
            <person name="Brown A."/>
            <person name="Cahill P."/>
            <person name="Channer S."/>
            <person name="Cheshatsang Y."/>
            <person name="Chuda L."/>
            <person name="Citroen M."/>
            <person name="Collymore A."/>
            <person name="Cooke P."/>
            <person name="Costello M."/>
            <person name="D'Aco K."/>
            <person name="Daza R."/>
            <person name="De Haan G."/>
            <person name="DeGray S."/>
            <person name="DeMaso C."/>
            <person name="Dhargay N."/>
            <person name="Dooley K."/>
            <person name="Dooley E."/>
            <person name="Doricent M."/>
            <person name="Dorje P."/>
            <person name="Dorjee K."/>
            <person name="Dupes A."/>
            <person name="Elong R."/>
            <person name="Falk J."/>
            <person name="Farina A."/>
            <person name="Faro S."/>
            <person name="Ferguson D."/>
            <person name="Fisher S."/>
            <person name="Foley C.D."/>
            <person name="Franke A."/>
            <person name="Friedrich D."/>
            <person name="Gadbois L."/>
            <person name="Gearin G."/>
            <person name="Gearin C.R."/>
            <person name="Giannoukos G."/>
            <person name="Goode T."/>
            <person name="Graham J."/>
            <person name="Grandbois E."/>
            <person name="Grewal S."/>
            <person name="Gyaltsen K."/>
            <person name="Hafez N."/>
            <person name="Hagos B."/>
            <person name="Hall J."/>
            <person name="Henson C."/>
            <person name="Hollinger A."/>
            <person name="Honan T."/>
            <person name="Huard M.D."/>
            <person name="Hughes L."/>
            <person name="Hurhula B."/>
            <person name="Husby M.E."/>
            <person name="Kamat A."/>
            <person name="Kanga B."/>
            <person name="Kashin S."/>
            <person name="Khazanovich D."/>
            <person name="Kisner P."/>
            <person name="Lance K."/>
            <person name="Lara M."/>
            <person name="Lee W."/>
            <person name="Lennon N."/>
            <person name="Letendre F."/>
            <person name="LeVine R."/>
            <person name="Lipovsky A."/>
            <person name="Liu X."/>
            <person name="Liu J."/>
            <person name="Liu S."/>
            <person name="Lokyitsang T."/>
            <person name="Lokyitsang Y."/>
            <person name="Lubonja R."/>
            <person name="Lui A."/>
            <person name="MacDonald P."/>
            <person name="Magnisalis V."/>
            <person name="Maru K."/>
            <person name="Matthews C."/>
            <person name="McCusker W."/>
            <person name="McDonough S."/>
            <person name="Mehta T."/>
            <person name="Meldrim J."/>
            <person name="Meneus L."/>
            <person name="Mihai O."/>
            <person name="Mihalev A."/>
            <person name="Mihova T."/>
            <person name="Mittelman R."/>
            <person name="Mlenga V."/>
            <person name="Montmayeur A."/>
            <person name="Mulrain L."/>
            <person name="Navidi A."/>
            <person name="Naylor J."/>
            <person name="Negash T."/>
            <person name="Nguyen T."/>
            <person name="Nguyen N."/>
            <person name="Nicol R."/>
            <person name="Norbu C."/>
            <person name="Norbu N."/>
            <person name="Novod N."/>
            <person name="O'Neill B."/>
            <person name="Osman S."/>
            <person name="Markiewicz E."/>
            <person name="Oyono O.L."/>
            <person name="Patti C."/>
            <person name="Phunkhang P."/>
            <person name="Pierre F."/>
            <person name="Priest M."/>
            <person name="Raghuraman S."/>
            <person name="Rege F."/>
            <person name="Reyes R."/>
            <person name="Rise C."/>
            <person name="Rogov P."/>
            <person name="Ross K."/>
            <person name="Ryan E."/>
            <person name="Settipalli S."/>
            <person name="Shea T."/>
            <person name="Sherpa N."/>
            <person name="Shi L."/>
            <person name="Shih D."/>
            <person name="Sparrow T."/>
            <person name="Spaulding J."/>
            <person name="Stalker J."/>
            <person name="Stange-Thomann N."/>
            <person name="Stavropoulos S."/>
            <person name="Stone C."/>
            <person name="Strader C."/>
            <person name="Tesfaye S."/>
            <person name="Thomson T."/>
            <person name="Thoulutsang Y."/>
            <person name="Thoulutsang D."/>
            <person name="Topham K."/>
            <person name="Topping I."/>
            <person name="Tsamla T."/>
            <person name="Vassiliev H."/>
            <person name="Vo A."/>
            <person name="Wangchuk T."/>
            <person name="Wangdi T."/>
            <person name="Weiand M."/>
            <person name="Wilkinson J."/>
            <person name="Wilson A."/>
            <person name="Yadav S."/>
            <person name="Young G."/>
            <person name="Yu Q."/>
            <person name="Zembek L."/>
            <person name="Zhong D."/>
            <person name="Zimmer A."/>
            <person name="Zwirko Z."/>
            <person name="Jaffe D.B."/>
            <person name="Alvarez P."/>
            <person name="Brockman W."/>
            <person name="Butler J."/>
            <person name="Chin C."/>
            <person name="Gnerre S."/>
            <person name="Grabherr M."/>
            <person name="Kleber M."/>
            <person name="Mauceli E."/>
            <person name="MacCallum I."/>
        </authorList>
    </citation>
    <scope>NUCLEOTIDE SEQUENCE [LARGE SCALE GENOMIC DNA]</scope>
    <source>
        <strain evidence="2">Tucson 14030-0811.24</strain>
    </source>
</reference>
<accession>A0A0Q9WRV5</accession>
<name>A0A0Q9WRV5_DROWI</name>
<evidence type="ECO:0000313" key="2">
    <source>
        <dbReference type="Proteomes" id="UP000007798"/>
    </source>
</evidence>
<organism evidence="1 2">
    <name type="scientific">Drosophila willistoni</name>
    <name type="common">Fruit fly</name>
    <dbReference type="NCBI Taxonomy" id="7260"/>
    <lineage>
        <taxon>Eukaryota</taxon>
        <taxon>Metazoa</taxon>
        <taxon>Ecdysozoa</taxon>
        <taxon>Arthropoda</taxon>
        <taxon>Hexapoda</taxon>
        <taxon>Insecta</taxon>
        <taxon>Pterygota</taxon>
        <taxon>Neoptera</taxon>
        <taxon>Endopterygota</taxon>
        <taxon>Diptera</taxon>
        <taxon>Brachycera</taxon>
        <taxon>Muscomorpha</taxon>
        <taxon>Ephydroidea</taxon>
        <taxon>Drosophilidae</taxon>
        <taxon>Drosophila</taxon>
        <taxon>Sophophora</taxon>
    </lineage>
</organism>